<organism evidence="1 2">
    <name type="scientific">Nocardioides psychrotolerans</name>
    <dbReference type="NCBI Taxonomy" id="1005945"/>
    <lineage>
        <taxon>Bacteria</taxon>
        <taxon>Bacillati</taxon>
        <taxon>Actinomycetota</taxon>
        <taxon>Actinomycetes</taxon>
        <taxon>Propionibacteriales</taxon>
        <taxon>Nocardioidaceae</taxon>
        <taxon>Nocardioides</taxon>
    </lineage>
</organism>
<keyword evidence="2" id="KW-1185">Reference proteome</keyword>
<dbReference type="Proteomes" id="UP000198649">
    <property type="component" value="Unassembled WGS sequence"/>
</dbReference>
<sequence>MDLMQSIAALIWALVIARALVLAVRTGGADPVPMARTHPGLMHR</sequence>
<name>A0A1I3KFN4_9ACTN</name>
<gene>
    <name evidence="1" type="ORF">SAMN05216561_11228</name>
</gene>
<accession>A0A1I3KFN4</accession>
<protein>
    <submittedName>
        <fullName evidence="1">Uncharacterized protein</fullName>
    </submittedName>
</protein>
<proteinExistence type="predicted"/>
<dbReference type="EMBL" id="FOQG01000012">
    <property type="protein sequence ID" value="SFI71331.1"/>
    <property type="molecule type" value="Genomic_DNA"/>
</dbReference>
<reference evidence="1 2" key="1">
    <citation type="submission" date="2016-10" db="EMBL/GenBank/DDBJ databases">
        <authorList>
            <person name="de Groot N.N."/>
        </authorList>
    </citation>
    <scope>NUCLEOTIDE SEQUENCE [LARGE SCALE GENOMIC DNA]</scope>
    <source>
        <strain evidence="1 2">CGMCC 1.11156</strain>
    </source>
</reference>
<evidence type="ECO:0000313" key="2">
    <source>
        <dbReference type="Proteomes" id="UP000198649"/>
    </source>
</evidence>
<dbReference type="RefSeq" id="WP_256215719.1">
    <property type="nucleotide sequence ID" value="NZ_BKAF01000014.1"/>
</dbReference>
<dbReference type="AlphaFoldDB" id="A0A1I3KFN4"/>
<evidence type="ECO:0000313" key="1">
    <source>
        <dbReference type="EMBL" id="SFI71331.1"/>
    </source>
</evidence>